<dbReference type="EMBL" id="CACRXK020013232">
    <property type="protein sequence ID" value="CAB4024775.1"/>
    <property type="molecule type" value="Genomic_DNA"/>
</dbReference>
<dbReference type="Proteomes" id="UP001152795">
    <property type="component" value="Unassembled WGS sequence"/>
</dbReference>
<feature type="non-terminal residue" evidence="1">
    <location>
        <position position="1"/>
    </location>
</feature>
<evidence type="ECO:0000313" key="2">
    <source>
        <dbReference type="Proteomes" id="UP001152795"/>
    </source>
</evidence>
<gene>
    <name evidence="1" type="ORF">PACLA_8A084989</name>
</gene>
<evidence type="ECO:0000313" key="1">
    <source>
        <dbReference type="EMBL" id="CAB4024775.1"/>
    </source>
</evidence>
<comment type="caution">
    <text evidence="1">The sequence shown here is derived from an EMBL/GenBank/DDBJ whole genome shotgun (WGS) entry which is preliminary data.</text>
</comment>
<accession>A0A6S7IZ29</accession>
<dbReference type="OrthoDB" id="6083927at2759"/>
<keyword evidence="2" id="KW-1185">Reference proteome</keyword>
<organism evidence="1 2">
    <name type="scientific">Paramuricea clavata</name>
    <name type="common">Red gorgonian</name>
    <name type="synonym">Violescent sea-whip</name>
    <dbReference type="NCBI Taxonomy" id="317549"/>
    <lineage>
        <taxon>Eukaryota</taxon>
        <taxon>Metazoa</taxon>
        <taxon>Cnidaria</taxon>
        <taxon>Anthozoa</taxon>
        <taxon>Octocorallia</taxon>
        <taxon>Malacalcyonacea</taxon>
        <taxon>Plexauridae</taxon>
        <taxon>Paramuricea</taxon>
    </lineage>
</organism>
<reference evidence="1" key="1">
    <citation type="submission" date="2020-04" db="EMBL/GenBank/DDBJ databases">
        <authorList>
            <person name="Alioto T."/>
            <person name="Alioto T."/>
            <person name="Gomez Garrido J."/>
        </authorList>
    </citation>
    <scope>NUCLEOTIDE SEQUENCE</scope>
    <source>
        <strain evidence="1">A484AB</strain>
    </source>
</reference>
<dbReference type="AlphaFoldDB" id="A0A6S7IZ29"/>
<sequence>MLPVIQAEVLGQEGKRRKANILLHYGAQNNSVHHITAIGIPSISDNVASVDVGKVSEKLGLEGRKIVRGNGPIDILIGINHAKMHTAAVEEKEVNTERRKTPVVCTVSTTKEAICCTNFSSWRKLVRVTARIQKLGAKVRSKREGSNATIETENDGTLTPNDLYKAEVYWIKQAQKGIHSRIKNGELK</sequence>
<name>A0A6S7IZ29_PARCT</name>
<proteinExistence type="predicted"/>
<protein>
    <submittedName>
        <fullName evidence="1">Uncharacterized protein</fullName>
    </submittedName>
</protein>